<dbReference type="EMBL" id="ML119668">
    <property type="protein sequence ID" value="RPA82955.1"/>
    <property type="molecule type" value="Genomic_DNA"/>
</dbReference>
<dbReference type="Proteomes" id="UP000275078">
    <property type="component" value="Unassembled WGS sequence"/>
</dbReference>
<feature type="compositionally biased region" description="Polar residues" evidence="1">
    <location>
        <begin position="27"/>
        <end position="43"/>
    </location>
</feature>
<gene>
    <name evidence="2" type="ORF">BJ508DRAFT_305248</name>
</gene>
<organism evidence="2 3">
    <name type="scientific">Ascobolus immersus RN42</name>
    <dbReference type="NCBI Taxonomy" id="1160509"/>
    <lineage>
        <taxon>Eukaryota</taxon>
        <taxon>Fungi</taxon>
        <taxon>Dikarya</taxon>
        <taxon>Ascomycota</taxon>
        <taxon>Pezizomycotina</taxon>
        <taxon>Pezizomycetes</taxon>
        <taxon>Pezizales</taxon>
        <taxon>Ascobolaceae</taxon>
        <taxon>Ascobolus</taxon>
    </lineage>
</organism>
<sequence>MKQYITNTAQPGEMHCGSECPVARTKPPSQYLSNSQSETSTPNKFAAPEPDDEAAKLKKLEVIKIEMAEGKKKGEELEITLKKVPRLVCFGWTKLDAWELINRHDITRDSDRDSTAGPIKKEIEEILGGRSELNEHEYSRQASWSTIETLAYAEPVVELNTRGPVLTTAVSFGENPLRRTQNHTRCFRQSGFGIFQGRAYKVRFNPNEAQPTKVTSAPTRQNTIPTPKVLLR</sequence>
<dbReference type="AlphaFoldDB" id="A0A3N4IA43"/>
<proteinExistence type="predicted"/>
<evidence type="ECO:0000256" key="1">
    <source>
        <dbReference type="SAM" id="MobiDB-lite"/>
    </source>
</evidence>
<feature type="region of interest" description="Disordered" evidence="1">
    <location>
        <begin position="1"/>
        <end position="51"/>
    </location>
</feature>
<evidence type="ECO:0000313" key="2">
    <source>
        <dbReference type="EMBL" id="RPA82955.1"/>
    </source>
</evidence>
<accession>A0A3N4IA43</accession>
<protein>
    <submittedName>
        <fullName evidence="2">Uncharacterized protein</fullName>
    </submittedName>
</protein>
<feature type="compositionally biased region" description="Polar residues" evidence="1">
    <location>
        <begin position="209"/>
        <end position="225"/>
    </location>
</feature>
<evidence type="ECO:0000313" key="3">
    <source>
        <dbReference type="Proteomes" id="UP000275078"/>
    </source>
</evidence>
<keyword evidence="3" id="KW-1185">Reference proteome</keyword>
<feature type="compositionally biased region" description="Polar residues" evidence="1">
    <location>
        <begin position="1"/>
        <end position="10"/>
    </location>
</feature>
<feature type="region of interest" description="Disordered" evidence="1">
    <location>
        <begin position="209"/>
        <end position="232"/>
    </location>
</feature>
<reference evidence="2 3" key="1">
    <citation type="journal article" date="2018" name="Nat. Ecol. Evol.">
        <title>Pezizomycetes genomes reveal the molecular basis of ectomycorrhizal truffle lifestyle.</title>
        <authorList>
            <person name="Murat C."/>
            <person name="Payen T."/>
            <person name="Noel B."/>
            <person name="Kuo A."/>
            <person name="Morin E."/>
            <person name="Chen J."/>
            <person name="Kohler A."/>
            <person name="Krizsan K."/>
            <person name="Balestrini R."/>
            <person name="Da Silva C."/>
            <person name="Montanini B."/>
            <person name="Hainaut M."/>
            <person name="Levati E."/>
            <person name="Barry K.W."/>
            <person name="Belfiori B."/>
            <person name="Cichocki N."/>
            <person name="Clum A."/>
            <person name="Dockter R.B."/>
            <person name="Fauchery L."/>
            <person name="Guy J."/>
            <person name="Iotti M."/>
            <person name="Le Tacon F."/>
            <person name="Lindquist E.A."/>
            <person name="Lipzen A."/>
            <person name="Malagnac F."/>
            <person name="Mello A."/>
            <person name="Molinier V."/>
            <person name="Miyauchi S."/>
            <person name="Poulain J."/>
            <person name="Riccioni C."/>
            <person name="Rubini A."/>
            <person name="Sitrit Y."/>
            <person name="Splivallo R."/>
            <person name="Traeger S."/>
            <person name="Wang M."/>
            <person name="Zifcakova L."/>
            <person name="Wipf D."/>
            <person name="Zambonelli A."/>
            <person name="Paolocci F."/>
            <person name="Nowrousian M."/>
            <person name="Ottonello S."/>
            <person name="Baldrian P."/>
            <person name="Spatafora J.W."/>
            <person name="Henrissat B."/>
            <person name="Nagy L.G."/>
            <person name="Aury J.M."/>
            <person name="Wincker P."/>
            <person name="Grigoriev I.V."/>
            <person name="Bonfante P."/>
            <person name="Martin F.M."/>
        </authorList>
    </citation>
    <scope>NUCLEOTIDE SEQUENCE [LARGE SCALE GENOMIC DNA]</scope>
    <source>
        <strain evidence="2 3">RN42</strain>
    </source>
</reference>
<name>A0A3N4IA43_ASCIM</name>